<organism evidence="1 2">
    <name type="scientific">Pedobacter chitinilyticus</name>
    <dbReference type="NCBI Taxonomy" id="2233776"/>
    <lineage>
        <taxon>Bacteria</taxon>
        <taxon>Pseudomonadati</taxon>
        <taxon>Bacteroidota</taxon>
        <taxon>Sphingobacteriia</taxon>
        <taxon>Sphingobacteriales</taxon>
        <taxon>Sphingobacteriaceae</taxon>
        <taxon>Pedobacter</taxon>
    </lineage>
</organism>
<dbReference type="Proteomes" id="UP000284120">
    <property type="component" value="Unassembled WGS sequence"/>
</dbReference>
<evidence type="ECO:0000313" key="2">
    <source>
        <dbReference type="Proteomes" id="UP000284120"/>
    </source>
</evidence>
<comment type="caution">
    <text evidence="1">The sequence shown here is derived from an EMBL/GenBank/DDBJ whole genome shotgun (WGS) entry which is preliminary data.</text>
</comment>
<evidence type="ECO:0000313" key="1">
    <source>
        <dbReference type="EMBL" id="RWU05669.1"/>
    </source>
</evidence>
<dbReference type="InterPro" id="IPR025396">
    <property type="entry name" value="DUF4302"/>
</dbReference>
<dbReference type="PROSITE" id="PS51257">
    <property type="entry name" value="PROKAR_LIPOPROTEIN"/>
    <property type="match status" value="1"/>
</dbReference>
<name>A0A443YPE8_9SPHI</name>
<dbReference type="RefSeq" id="WP_113648429.1">
    <property type="nucleotide sequence ID" value="NZ_QMHN01000005.1"/>
</dbReference>
<dbReference type="OrthoDB" id="707849at2"/>
<keyword evidence="2" id="KW-1185">Reference proteome</keyword>
<accession>A0A443YPE8</accession>
<protein>
    <submittedName>
        <fullName evidence="1">DUF4302 domain-containing protein</fullName>
    </submittedName>
</protein>
<sequence length="438" mass="47778">MKKQLIYIALAMLGFVVGCKKDEDPKLEDPDKRIAAELVAKQADLLSAPNGWRATIYPKGGKGFMYYLKFNADGTVKMLSDFNTTTSTVLAESTYRLKALMRPTLIFDGYSYIHLPADPNGSVSGGNNATGLASDFEFAFTKTTADSIYFDGIFNGNKFNMSKLTAADEQKFLAGALKPFIDDATAATSNKILFILLDGKQIPVSISVSNKSINIAGKTSSPFVFKLDGLELKSPLKINNYTFDRVYWDDVNKQFYFLNGTTKIIIEVSLSPLPLEETPELHTLLASRWNSLLINVSTMPDQSATFKTAYNTANTSLGTLGNAGRYIEYITILFNTNGTINFQIRYRNPSSPNSFFLADFNYTMNLNATTGVATFTQLGTPSGNAATIATYVVALRNYIANNSFKIAYISAAAPAGAKVGGFLGQSNPASFFYGTLSQ</sequence>
<dbReference type="AlphaFoldDB" id="A0A443YPE8"/>
<dbReference type="Pfam" id="PF14135">
    <property type="entry name" value="DUF4302"/>
    <property type="match status" value="1"/>
</dbReference>
<gene>
    <name evidence="1" type="ORF">DPV69_16140</name>
</gene>
<reference evidence="1 2" key="1">
    <citation type="submission" date="2018-06" db="EMBL/GenBank/DDBJ databases">
        <title>Pedobacter endophyticus sp. nov., an endophytic bacterium isolated from a leaf of Triticum aestivum.</title>
        <authorList>
            <person name="Zhang L."/>
        </authorList>
    </citation>
    <scope>NUCLEOTIDE SEQUENCE [LARGE SCALE GENOMIC DNA]</scope>
    <source>
        <strain evidence="1 2">CM134L-2</strain>
    </source>
</reference>
<proteinExistence type="predicted"/>
<dbReference type="EMBL" id="SAYW01000005">
    <property type="protein sequence ID" value="RWU05669.1"/>
    <property type="molecule type" value="Genomic_DNA"/>
</dbReference>